<name>A0A9P6NHF1_9BASI</name>
<feature type="region of interest" description="Disordered" evidence="2">
    <location>
        <begin position="930"/>
        <end position="1154"/>
    </location>
</feature>
<feature type="compositionally biased region" description="Basic and acidic residues" evidence="2">
    <location>
        <begin position="1145"/>
        <end position="1154"/>
    </location>
</feature>
<comment type="caution">
    <text evidence="5">The sequence shown here is derived from an EMBL/GenBank/DDBJ whole genome shotgun (WGS) entry which is preliminary data.</text>
</comment>
<feature type="compositionally biased region" description="Low complexity" evidence="2">
    <location>
        <begin position="452"/>
        <end position="464"/>
    </location>
</feature>
<evidence type="ECO:0008006" key="7">
    <source>
        <dbReference type="Google" id="ProtNLM"/>
    </source>
</evidence>
<dbReference type="Gene3D" id="1.20.1270.60">
    <property type="entry name" value="Arfaptin homology (AH) domain/BAR domain"/>
    <property type="match status" value="2"/>
</dbReference>
<reference evidence="5" key="1">
    <citation type="submission" date="2013-11" db="EMBL/GenBank/DDBJ databases">
        <title>Genome sequence of the fusiform rust pathogen reveals effectors for host alternation and coevolution with pine.</title>
        <authorList>
            <consortium name="DOE Joint Genome Institute"/>
            <person name="Smith K."/>
            <person name="Pendleton A."/>
            <person name="Kubisiak T."/>
            <person name="Anderson C."/>
            <person name="Salamov A."/>
            <person name="Aerts A."/>
            <person name="Riley R."/>
            <person name="Clum A."/>
            <person name="Lindquist E."/>
            <person name="Ence D."/>
            <person name="Campbell M."/>
            <person name="Kronenberg Z."/>
            <person name="Feau N."/>
            <person name="Dhillon B."/>
            <person name="Hamelin R."/>
            <person name="Burleigh J."/>
            <person name="Smith J."/>
            <person name="Yandell M."/>
            <person name="Nelson C."/>
            <person name="Grigoriev I."/>
            <person name="Davis J."/>
        </authorList>
    </citation>
    <scope>NUCLEOTIDE SEQUENCE</scope>
    <source>
        <strain evidence="5">G11</strain>
    </source>
</reference>
<feature type="domain" description="Rho-GAP" evidence="3">
    <location>
        <begin position="677"/>
        <end position="876"/>
    </location>
</feature>
<dbReference type="GO" id="GO:0007264">
    <property type="term" value="P:small GTPase-mediated signal transduction"/>
    <property type="evidence" value="ECO:0007669"/>
    <property type="project" value="TreeGrafter"/>
</dbReference>
<dbReference type="GO" id="GO:0000935">
    <property type="term" value="C:division septum"/>
    <property type="evidence" value="ECO:0007669"/>
    <property type="project" value="TreeGrafter"/>
</dbReference>
<dbReference type="SUPFAM" id="SSF48350">
    <property type="entry name" value="GTPase activation domain, GAP"/>
    <property type="match status" value="1"/>
</dbReference>
<dbReference type="InterPro" id="IPR001060">
    <property type="entry name" value="FCH_dom"/>
</dbReference>
<feature type="compositionally biased region" description="Polar residues" evidence="2">
    <location>
        <begin position="1095"/>
        <end position="1109"/>
    </location>
</feature>
<dbReference type="OrthoDB" id="2155291at2759"/>
<dbReference type="InterPro" id="IPR027267">
    <property type="entry name" value="AH/BAR_dom_sf"/>
</dbReference>
<dbReference type="AlphaFoldDB" id="A0A9P6NHF1"/>
<evidence type="ECO:0000259" key="4">
    <source>
        <dbReference type="PROSITE" id="PS51741"/>
    </source>
</evidence>
<gene>
    <name evidence="5" type="ORF">CROQUDRAFT_80137</name>
</gene>
<sequence>MSEPEPEPNPTEQKPAPANKPQPKIPPTFDRWFWTTDYRRGITILFDKLNAGVCESDELIAFIRKRASYERHYAHDLRSPIAENLDPKGFGFDDGASFLSAFHQLRSSQIELSETHAKLSLQLDRLVIAPFESWSLQHKSRLTSSFNQVETILGKWEKQAAEVAKLKSRYEQKLHEADDAEEDSRFSPAAFRRQSSNLNRQGEKESEDVDDDDDNWPLGISTGEGYAQIGKKVGEQAIGLGRAVSQRMRIGGGRVGFRAMSVESQSKSDSVGPPIIDADEEAADSPPDIKTLAQDQGERRADDNSLSSSPPAVDQHRSAPRGPMLIIAGVIKPPIEWSKLFEKARQTVYKQDVKIPLLGVYPNAHSGEDLVIFFKSNVPELGTTNRAVEFCRELSEELAVLRLIGEIGNKFMATHDAYYLWKPEAFTLHTISPDQEVENIITPLPERRHYRTGSTPSSTASSESGHVKRPSVTIGSPRSSITAPSLASLPATADTASKRASGGAGFAKILQTAVSQAAKGINDLGATVGVSAPPISVETAGETREERLRREAESAERTYMSMVNRLDQTRLVLEQTIAEHAAFLQRCELDRLRAAKAVIMGFNAALATLIPKMKTIAEASAVVHESFSPEADVAALVERYRTGPFRPTPVLFHSAKGQMSPNVNFGIDLGLWHVSQTDEQALVDVHPVLSRLLSTLEQKYPTIESHNERRKTWIYEVPLRAVHSLRSALNNPSKSSITEEQLSKLDAPLIAATIKLWLLELDPAPVHWSRYDDVRAVYPQGSEMPSVEARIEVLGSVLSRLPRPHLLVIDAVVSHLARLVKSTTTPDEKDEVYLTKLGLSVARGLLRPKVETAVTLSDRFQPIFLSDLVTHYDRILPVAIELRGKLVPAPQRKNTRPVDMRVKRSGLGIEGSVPDGQAQEILETHRRRISGSGMVFPPSPSPVASSSSSTGAETGVDHKHQAIPTTETVPVSTVEEVKTEGGELAQVGEDLDRPFVAPREAEGDQDQPFVPPQDVDEPFVPPQDADEPFVPPKDDFDAPFTPPVQVPSRPVDRDDIPLATKAHISRWGSGSTKPGSSPRSSLNRSRGMVSARGRVSSNSRPVSINTTTPVPAASGVHKKASPSFDSIRSQFEGKPTGSGRPVSKGKLDEVPDTE</sequence>
<accession>A0A9P6NHF1</accession>
<evidence type="ECO:0000259" key="3">
    <source>
        <dbReference type="PROSITE" id="PS50238"/>
    </source>
</evidence>
<dbReference type="Gene3D" id="1.10.555.10">
    <property type="entry name" value="Rho GTPase activation protein"/>
    <property type="match status" value="1"/>
</dbReference>
<dbReference type="Pfam" id="PF00611">
    <property type="entry name" value="FCH"/>
    <property type="match status" value="1"/>
</dbReference>
<protein>
    <recommendedName>
        <fullName evidence="7">Rho-GAP domain-containing protein</fullName>
    </recommendedName>
</protein>
<dbReference type="InterPro" id="IPR031160">
    <property type="entry name" value="F_BAR_dom"/>
</dbReference>
<dbReference type="Proteomes" id="UP000886653">
    <property type="component" value="Unassembled WGS sequence"/>
</dbReference>
<dbReference type="PROSITE" id="PS50238">
    <property type="entry name" value="RHOGAP"/>
    <property type="match status" value="1"/>
</dbReference>
<feature type="compositionally biased region" description="Acidic residues" evidence="2">
    <location>
        <begin position="205"/>
        <end position="215"/>
    </location>
</feature>
<dbReference type="InterPro" id="IPR008936">
    <property type="entry name" value="Rho_GTPase_activation_prot"/>
</dbReference>
<dbReference type="GO" id="GO:0007010">
    <property type="term" value="P:cytoskeleton organization"/>
    <property type="evidence" value="ECO:0007669"/>
    <property type="project" value="TreeGrafter"/>
</dbReference>
<dbReference type="SMART" id="SM00324">
    <property type="entry name" value="RhoGAP"/>
    <property type="match status" value="1"/>
</dbReference>
<proteinExistence type="predicted"/>
<organism evidence="5 6">
    <name type="scientific">Cronartium quercuum f. sp. fusiforme G11</name>
    <dbReference type="NCBI Taxonomy" id="708437"/>
    <lineage>
        <taxon>Eukaryota</taxon>
        <taxon>Fungi</taxon>
        <taxon>Dikarya</taxon>
        <taxon>Basidiomycota</taxon>
        <taxon>Pucciniomycotina</taxon>
        <taxon>Pucciniomycetes</taxon>
        <taxon>Pucciniales</taxon>
        <taxon>Coleosporiaceae</taxon>
        <taxon>Cronartium</taxon>
    </lineage>
</organism>
<dbReference type="PANTHER" id="PTHR23065:SF17">
    <property type="entry name" value="RHO-GTPASE-ACTIVATING PROTEIN RGD2"/>
    <property type="match status" value="1"/>
</dbReference>
<dbReference type="GO" id="GO:0005096">
    <property type="term" value="F:GTPase activator activity"/>
    <property type="evidence" value="ECO:0007669"/>
    <property type="project" value="TreeGrafter"/>
</dbReference>
<feature type="region of interest" description="Disordered" evidence="2">
    <location>
        <begin position="262"/>
        <end position="319"/>
    </location>
</feature>
<dbReference type="SMART" id="SM00055">
    <property type="entry name" value="FCH"/>
    <property type="match status" value="1"/>
</dbReference>
<keyword evidence="1" id="KW-0175">Coiled coil</keyword>
<evidence type="ECO:0000256" key="2">
    <source>
        <dbReference type="SAM" id="MobiDB-lite"/>
    </source>
</evidence>
<dbReference type="Pfam" id="PF00620">
    <property type="entry name" value="RhoGAP"/>
    <property type="match status" value="1"/>
</dbReference>
<feature type="region of interest" description="Disordered" evidence="2">
    <location>
        <begin position="443"/>
        <end position="487"/>
    </location>
</feature>
<evidence type="ECO:0000313" key="5">
    <source>
        <dbReference type="EMBL" id="KAG0144242.1"/>
    </source>
</evidence>
<feature type="compositionally biased region" description="Low complexity" evidence="2">
    <location>
        <begin position="965"/>
        <end position="974"/>
    </location>
</feature>
<feature type="region of interest" description="Disordered" evidence="2">
    <location>
        <begin position="175"/>
        <end position="222"/>
    </location>
</feature>
<dbReference type="SUPFAM" id="SSF103657">
    <property type="entry name" value="BAR/IMD domain-like"/>
    <property type="match status" value="2"/>
</dbReference>
<keyword evidence="6" id="KW-1185">Reference proteome</keyword>
<dbReference type="GO" id="GO:0005737">
    <property type="term" value="C:cytoplasm"/>
    <property type="evidence" value="ECO:0007669"/>
    <property type="project" value="TreeGrafter"/>
</dbReference>
<feature type="compositionally biased region" description="Polar residues" evidence="2">
    <location>
        <begin position="473"/>
        <end position="485"/>
    </location>
</feature>
<feature type="compositionally biased region" description="Polar residues" evidence="2">
    <location>
        <begin position="1068"/>
        <end position="1084"/>
    </location>
</feature>
<feature type="region of interest" description="Disordered" evidence="2">
    <location>
        <begin position="1"/>
        <end position="28"/>
    </location>
</feature>
<dbReference type="PROSITE" id="PS51741">
    <property type="entry name" value="F_BAR"/>
    <property type="match status" value="1"/>
</dbReference>
<dbReference type="EMBL" id="MU167299">
    <property type="protein sequence ID" value="KAG0144242.1"/>
    <property type="molecule type" value="Genomic_DNA"/>
</dbReference>
<evidence type="ECO:0000313" key="6">
    <source>
        <dbReference type="Proteomes" id="UP000886653"/>
    </source>
</evidence>
<evidence type="ECO:0000256" key="1">
    <source>
        <dbReference type="PROSITE-ProRule" id="PRU01077"/>
    </source>
</evidence>
<dbReference type="GO" id="GO:0005886">
    <property type="term" value="C:plasma membrane"/>
    <property type="evidence" value="ECO:0007669"/>
    <property type="project" value="TreeGrafter"/>
</dbReference>
<feature type="domain" description="F-BAR" evidence="4">
    <location>
        <begin position="27"/>
        <end position="632"/>
    </location>
</feature>
<dbReference type="PANTHER" id="PTHR23065">
    <property type="entry name" value="PROLINE-SERINE-THREONINE PHOSPHATASE INTERACTING PROTEIN 1"/>
    <property type="match status" value="1"/>
</dbReference>
<dbReference type="InterPro" id="IPR000198">
    <property type="entry name" value="RhoGAP_dom"/>
</dbReference>